<organism evidence="1">
    <name type="scientific">Rhizophora mucronata</name>
    <name type="common">Asiatic mangrove</name>
    <dbReference type="NCBI Taxonomy" id="61149"/>
    <lineage>
        <taxon>Eukaryota</taxon>
        <taxon>Viridiplantae</taxon>
        <taxon>Streptophyta</taxon>
        <taxon>Embryophyta</taxon>
        <taxon>Tracheophyta</taxon>
        <taxon>Spermatophyta</taxon>
        <taxon>Magnoliopsida</taxon>
        <taxon>eudicotyledons</taxon>
        <taxon>Gunneridae</taxon>
        <taxon>Pentapetalae</taxon>
        <taxon>rosids</taxon>
        <taxon>fabids</taxon>
        <taxon>Malpighiales</taxon>
        <taxon>Rhizophoraceae</taxon>
        <taxon>Rhizophora</taxon>
    </lineage>
</organism>
<accession>A0A2P2IIB3</accession>
<keyword evidence="1" id="KW-0675">Receptor</keyword>
<protein>
    <submittedName>
        <fullName evidence="1">Receptor-like protein 12</fullName>
    </submittedName>
</protein>
<proteinExistence type="predicted"/>
<reference evidence="1" key="1">
    <citation type="submission" date="2018-02" db="EMBL/GenBank/DDBJ databases">
        <title>Rhizophora mucronata_Transcriptome.</title>
        <authorList>
            <person name="Meera S.P."/>
            <person name="Sreeshan A."/>
            <person name="Augustine A."/>
        </authorList>
    </citation>
    <scope>NUCLEOTIDE SEQUENCE</scope>
    <source>
        <tissue evidence="1">Leaf</tissue>
    </source>
</reference>
<name>A0A2P2IIB3_RHIMU</name>
<evidence type="ECO:0000313" key="1">
    <source>
        <dbReference type="EMBL" id="MBW80907.1"/>
    </source>
</evidence>
<sequence>MKDYAALLQTQIARSQLMSGQLMTTLIWTLVKGLTRPSLSLLKWGLYLAWESPLVQ</sequence>
<dbReference type="AlphaFoldDB" id="A0A2P2IIB3"/>
<dbReference type="EMBL" id="GGEC01000424">
    <property type="protein sequence ID" value="MBW80907.1"/>
    <property type="molecule type" value="Transcribed_RNA"/>
</dbReference>